<dbReference type="GO" id="GO:0046488">
    <property type="term" value="P:phosphatidylinositol metabolic process"/>
    <property type="evidence" value="ECO:0007669"/>
    <property type="project" value="UniProtKB-UniRule"/>
</dbReference>
<reference evidence="5" key="1">
    <citation type="submission" date="2021-09" db="EMBL/GenBank/DDBJ databases">
        <authorList>
            <consortium name="AG Swart"/>
            <person name="Singh M."/>
            <person name="Singh A."/>
            <person name="Seah K."/>
            <person name="Emmerich C."/>
        </authorList>
    </citation>
    <scope>NUCLEOTIDE SEQUENCE</scope>
    <source>
        <strain evidence="5">ATCC30299</strain>
    </source>
</reference>
<proteinExistence type="predicted"/>
<keyword evidence="3" id="KW-0418">Kinase</keyword>
<dbReference type="SMART" id="SM00330">
    <property type="entry name" value="PIPKc"/>
    <property type="match status" value="1"/>
</dbReference>
<feature type="domain" description="PIPK" evidence="4">
    <location>
        <begin position="410"/>
        <end position="730"/>
    </location>
</feature>
<dbReference type="InterPro" id="IPR044769">
    <property type="entry name" value="PIKfyve_PIPKc"/>
</dbReference>
<evidence type="ECO:0000256" key="3">
    <source>
        <dbReference type="PROSITE-ProRule" id="PRU00781"/>
    </source>
</evidence>
<accession>A0AAU9K488</accession>
<comment type="caution">
    <text evidence="5">The sequence shown here is derived from an EMBL/GenBank/DDBJ whole genome shotgun (WGS) entry which is preliminary data.</text>
</comment>
<dbReference type="GO" id="GO:0000285">
    <property type="term" value="F:1-phosphatidylinositol-3-phosphate 5-kinase activity"/>
    <property type="evidence" value="ECO:0007669"/>
    <property type="project" value="InterPro"/>
</dbReference>
<dbReference type="Pfam" id="PF01504">
    <property type="entry name" value="PIP5K"/>
    <property type="match status" value="1"/>
</dbReference>
<dbReference type="Gene3D" id="3.30.810.10">
    <property type="entry name" value="2-Layer Sandwich"/>
    <property type="match status" value="1"/>
</dbReference>
<dbReference type="InterPro" id="IPR027484">
    <property type="entry name" value="PInositol-4-P-5-kinase_N"/>
</dbReference>
<evidence type="ECO:0000313" key="6">
    <source>
        <dbReference type="Proteomes" id="UP001162131"/>
    </source>
</evidence>
<dbReference type="Proteomes" id="UP001162131">
    <property type="component" value="Unassembled WGS sequence"/>
</dbReference>
<sequence length="736" mass="85861">MSENPNELIDPITWFKNNDEQPTTTLQPSTFIYKEAWSFNSKICKNPKLHRIELGSSDDKSINDYLESLICELGNTCGNDCGSLFLSHTMFYIRKQGTVKLTFSAVERNDTCEINFQRKCKQCDANDEKLQAIPRNFMDFSFFKWLENFFIDGKSKTAECGHEYYKSAQLIFALGKINFSFEFVNANVAELTSPTNTINKEYYSRLKQSCYEKLKDSGQSVLENLLNDTKDMINRLMFEDEDEKEDLEEESWASLRDEVKELQKMIEGAMVELMGLDISNIQNFLHVENHRRLTFLACCHAKVIMETLKERINLQFNKNKKQKFPRSRSNSRATQGECLENDSFALSRASVAANRWLHAEYIQSSDPLLSTPYWNTLQEGNLALPVSSGYMHIPVYDIDLLSVITYSLNSSEYYHEVVSPALYSDDQKKHIENELLNYNPWHFKLKFSNFEEFDIPDLASRDDLKRVYGDCISFRVKAYFAKQFHSIREYSYGSDEDFLLSISKSKPIHGQLGKSKATFSVSHDGKYILKIIDRKEINMFRGVAQNYFRHLCKNFFHQMPSRLVRTIGAYQITVRNHHTGKSVKEYAFIFENLGYQMPEKPFVYDLKGTQNKRRYVKPGDTRTKMDLNFLEDFNCIPFIIPKEAKKFFDVAIWNDTLFLSKQNIVDYSLLVMISSDKSIIRAGIIDYFEQYTFERSVESKYKKVVGIGLPTIIHPKIYKARFRKALIQGYFIFFDD</sequence>
<gene>
    <name evidence="5" type="ORF">BSTOLATCC_MIC55668</name>
</gene>
<dbReference type="PROSITE" id="PS51455">
    <property type="entry name" value="PIPK"/>
    <property type="match status" value="1"/>
</dbReference>
<dbReference type="EMBL" id="CAJZBQ010000054">
    <property type="protein sequence ID" value="CAG9332216.1"/>
    <property type="molecule type" value="Genomic_DNA"/>
</dbReference>
<dbReference type="PANTHER" id="PTHR45748:SF7">
    <property type="entry name" value="1-PHOSPHATIDYLINOSITOL 3-PHOSPHATE 5-KINASE-RELATED"/>
    <property type="match status" value="1"/>
</dbReference>
<dbReference type="Gene3D" id="3.30.800.10">
    <property type="entry name" value="Phosphatidylinositol Phosphate Kinase II Beta"/>
    <property type="match status" value="1"/>
</dbReference>
<dbReference type="InterPro" id="IPR027483">
    <property type="entry name" value="PInositol-4-P-4/5-kinase_C_sf"/>
</dbReference>
<evidence type="ECO:0000256" key="2">
    <source>
        <dbReference type="ARBA" id="ARBA00022840"/>
    </source>
</evidence>
<dbReference type="PANTHER" id="PTHR45748">
    <property type="entry name" value="1-PHOSPHATIDYLINOSITOL 3-PHOSPHATE 5-KINASE-RELATED"/>
    <property type="match status" value="1"/>
</dbReference>
<dbReference type="SUPFAM" id="SSF56104">
    <property type="entry name" value="SAICAR synthase-like"/>
    <property type="match status" value="1"/>
</dbReference>
<protein>
    <recommendedName>
        <fullName evidence="4">PIPK domain-containing protein</fullName>
    </recommendedName>
</protein>
<evidence type="ECO:0000313" key="5">
    <source>
        <dbReference type="EMBL" id="CAG9332216.1"/>
    </source>
</evidence>
<dbReference type="CDD" id="cd17300">
    <property type="entry name" value="PIPKc_PIKfyve"/>
    <property type="match status" value="1"/>
</dbReference>
<dbReference type="InterPro" id="IPR002498">
    <property type="entry name" value="PInositol-4-P-4/5-kinase_core"/>
</dbReference>
<keyword evidence="1 3" id="KW-0547">Nucleotide-binding</keyword>
<keyword evidence="3" id="KW-0808">Transferase</keyword>
<dbReference type="GO" id="GO:0005524">
    <property type="term" value="F:ATP binding"/>
    <property type="evidence" value="ECO:0007669"/>
    <property type="project" value="UniProtKB-UniRule"/>
</dbReference>
<evidence type="ECO:0000259" key="4">
    <source>
        <dbReference type="PROSITE" id="PS51455"/>
    </source>
</evidence>
<organism evidence="5 6">
    <name type="scientific">Blepharisma stoltei</name>
    <dbReference type="NCBI Taxonomy" id="1481888"/>
    <lineage>
        <taxon>Eukaryota</taxon>
        <taxon>Sar</taxon>
        <taxon>Alveolata</taxon>
        <taxon>Ciliophora</taxon>
        <taxon>Postciliodesmatophora</taxon>
        <taxon>Heterotrichea</taxon>
        <taxon>Heterotrichida</taxon>
        <taxon>Blepharismidae</taxon>
        <taxon>Blepharisma</taxon>
    </lineage>
</organism>
<name>A0AAU9K488_9CILI</name>
<evidence type="ECO:0000256" key="1">
    <source>
        <dbReference type="ARBA" id="ARBA00022741"/>
    </source>
</evidence>
<keyword evidence="6" id="KW-1185">Reference proteome</keyword>
<keyword evidence="2 3" id="KW-0067">ATP-binding</keyword>
<dbReference type="AlphaFoldDB" id="A0AAU9K488"/>